<evidence type="ECO:0000256" key="2">
    <source>
        <dbReference type="ARBA" id="ARBA00022475"/>
    </source>
</evidence>
<reference evidence="7 8" key="1">
    <citation type="submission" date="2018-11" db="EMBL/GenBank/DDBJ databases">
        <title>Gemmobacter sp. nov., YIM 102744-1 draft genome.</title>
        <authorList>
            <person name="Li G."/>
            <person name="Jiang Y."/>
        </authorList>
    </citation>
    <scope>NUCLEOTIDE SEQUENCE [LARGE SCALE GENOMIC DNA]</scope>
    <source>
        <strain evidence="7 8">YIM 102744-1</strain>
    </source>
</reference>
<sequence length="117" mass="11856">MIFSVTLILVFQLAGVVLVQLLHLPVPGPVAGMALLLLAMLLVPALYDKVRPAGQGILQHLSLLFVPAGVGVVGHIGTLGSQGWGIAVALIGSTLLALLAGVFAFLALAKLTGAADD</sequence>
<feature type="transmembrane region" description="Helical" evidence="6">
    <location>
        <begin position="59"/>
        <end position="78"/>
    </location>
</feature>
<proteinExistence type="predicted"/>
<dbReference type="AlphaFoldDB" id="A0A3P3DLR8"/>
<feature type="transmembrane region" description="Helical" evidence="6">
    <location>
        <begin position="84"/>
        <end position="109"/>
    </location>
</feature>
<dbReference type="InterPro" id="IPR005538">
    <property type="entry name" value="LrgA/CidA"/>
</dbReference>
<keyword evidence="5 6" id="KW-0472">Membrane</keyword>
<dbReference type="EMBL" id="RRAZ01000011">
    <property type="protein sequence ID" value="RRH75133.1"/>
    <property type="molecule type" value="Genomic_DNA"/>
</dbReference>
<dbReference type="PANTHER" id="PTHR33931:SF2">
    <property type="entry name" value="HOLIN-LIKE PROTEIN CIDA"/>
    <property type="match status" value="1"/>
</dbReference>
<name>A0A3P3DLR8_9RHOB</name>
<organism evidence="7 8">
    <name type="scientific">Falsigemmobacter faecalis</name>
    <dbReference type="NCBI Taxonomy" id="2488730"/>
    <lineage>
        <taxon>Bacteria</taxon>
        <taxon>Pseudomonadati</taxon>
        <taxon>Pseudomonadota</taxon>
        <taxon>Alphaproteobacteria</taxon>
        <taxon>Rhodobacterales</taxon>
        <taxon>Paracoccaceae</taxon>
        <taxon>Falsigemmobacter</taxon>
    </lineage>
</organism>
<accession>A0A3P3DLR8</accession>
<keyword evidence="2" id="KW-1003">Cell membrane</keyword>
<dbReference type="OrthoDB" id="385012at2"/>
<protein>
    <submittedName>
        <fullName evidence="7">CidA/LrgA family protein</fullName>
    </submittedName>
</protein>
<comment type="subcellular location">
    <subcellularLocation>
        <location evidence="1">Cell membrane</location>
        <topology evidence="1">Multi-pass membrane protein</topology>
    </subcellularLocation>
</comment>
<evidence type="ECO:0000256" key="1">
    <source>
        <dbReference type="ARBA" id="ARBA00004651"/>
    </source>
</evidence>
<keyword evidence="3 6" id="KW-0812">Transmembrane</keyword>
<gene>
    <name evidence="7" type="ORF">EG244_09110</name>
</gene>
<feature type="transmembrane region" description="Helical" evidence="6">
    <location>
        <begin position="29"/>
        <end position="47"/>
    </location>
</feature>
<dbReference type="PANTHER" id="PTHR33931">
    <property type="entry name" value="HOLIN-LIKE PROTEIN CIDA-RELATED"/>
    <property type="match status" value="1"/>
</dbReference>
<evidence type="ECO:0000256" key="5">
    <source>
        <dbReference type="ARBA" id="ARBA00023136"/>
    </source>
</evidence>
<dbReference type="GO" id="GO:0005886">
    <property type="term" value="C:plasma membrane"/>
    <property type="evidence" value="ECO:0007669"/>
    <property type="project" value="UniProtKB-SubCell"/>
</dbReference>
<dbReference type="RefSeq" id="WP_124964700.1">
    <property type="nucleotide sequence ID" value="NZ_RRAZ01000011.1"/>
</dbReference>
<evidence type="ECO:0000256" key="6">
    <source>
        <dbReference type="SAM" id="Phobius"/>
    </source>
</evidence>
<evidence type="ECO:0000256" key="3">
    <source>
        <dbReference type="ARBA" id="ARBA00022692"/>
    </source>
</evidence>
<evidence type="ECO:0000256" key="4">
    <source>
        <dbReference type="ARBA" id="ARBA00022989"/>
    </source>
</evidence>
<dbReference type="Pfam" id="PF03788">
    <property type="entry name" value="LrgA"/>
    <property type="match status" value="1"/>
</dbReference>
<dbReference type="Proteomes" id="UP000282125">
    <property type="component" value="Unassembled WGS sequence"/>
</dbReference>
<evidence type="ECO:0000313" key="8">
    <source>
        <dbReference type="Proteomes" id="UP000282125"/>
    </source>
</evidence>
<comment type="caution">
    <text evidence="7">The sequence shown here is derived from an EMBL/GenBank/DDBJ whole genome shotgun (WGS) entry which is preliminary data.</text>
</comment>
<keyword evidence="8" id="KW-1185">Reference proteome</keyword>
<evidence type="ECO:0000313" key="7">
    <source>
        <dbReference type="EMBL" id="RRH75133.1"/>
    </source>
</evidence>
<keyword evidence="4 6" id="KW-1133">Transmembrane helix</keyword>